<dbReference type="Pfam" id="PF08787">
    <property type="entry name" value="Alginate_lyase2"/>
    <property type="match status" value="1"/>
</dbReference>
<gene>
    <name evidence="3" type="ORF">B0H63DRAFT_518039</name>
</gene>
<dbReference type="InterPro" id="IPR014895">
    <property type="entry name" value="Alginate_lyase_2"/>
</dbReference>
<feature type="domain" description="Alginate lyase 2" evidence="2">
    <location>
        <begin position="35"/>
        <end position="183"/>
    </location>
</feature>
<dbReference type="EMBL" id="JAULSW010000001">
    <property type="protein sequence ID" value="KAK3394965.1"/>
    <property type="molecule type" value="Genomic_DNA"/>
</dbReference>
<dbReference type="SUPFAM" id="SSF49899">
    <property type="entry name" value="Concanavalin A-like lectins/glucanases"/>
    <property type="match status" value="1"/>
</dbReference>
<proteinExistence type="predicted"/>
<reference evidence="3" key="2">
    <citation type="submission" date="2023-06" db="EMBL/GenBank/DDBJ databases">
        <authorList>
            <consortium name="Lawrence Berkeley National Laboratory"/>
            <person name="Haridas S."/>
            <person name="Hensen N."/>
            <person name="Bonometti L."/>
            <person name="Westerberg I."/>
            <person name="Brannstrom I.O."/>
            <person name="Guillou S."/>
            <person name="Cros-Aarteil S."/>
            <person name="Calhoun S."/>
            <person name="Kuo A."/>
            <person name="Mondo S."/>
            <person name="Pangilinan J."/>
            <person name="Riley R."/>
            <person name="LaButti K."/>
            <person name="Andreopoulos B."/>
            <person name="Lipzen A."/>
            <person name="Chen C."/>
            <person name="Yanf M."/>
            <person name="Daum C."/>
            <person name="Ng V."/>
            <person name="Clum A."/>
            <person name="Steindorff A."/>
            <person name="Ohm R."/>
            <person name="Martin F."/>
            <person name="Silar P."/>
            <person name="Natvig D."/>
            <person name="Lalanne C."/>
            <person name="Gautier V."/>
            <person name="Ament-velasquez S.L."/>
            <person name="Kruys A."/>
            <person name="Hutchinson M.I."/>
            <person name="Powell A.J."/>
            <person name="Barry K."/>
            <person name="Miller A.N."/>
            <person name="Grigoriev I.V."/>
            <person name="Debuchy R."/>
            <person name="Gladieux P."/>
            <person name="Thoren M.H."/>
            <person name="Johannesson H."/>
        </authorList>
    </citation>
    <scope>NUCLEOTIDE SEQUENCE</scope>
    <source>
        <strain evidence="3">CBS 232.78</strain>
    </source>
</reference>
<evidence type="ECO:0000256" key="1">
    <source>
        <dbReference type="SAM" id="SignalP"/>
    </source>
</evidence>
<dbReference type="AlphaFoldDB" id="A0AAE0P8G2"/>
<feature type="chain" id="PRO_5042103387" evidence="1">
    <location>
        <begin position="24"/>
        <end position="183"/>
    </location>
</feature>
<dbReference type="GO" id="GO:0016829">
    <property type="term" value="F:lyase activity"/>
    <property type="evidence" value="ECO:0007669"/>
    <property type="project" value="UniProtKB-KW"/>
</dbReference>
<dbReference type="Gene3D" id="2.60.120.200">
    <property type="match status" value="1"/>
</dbReference>
<dbReference type="Proteomes" id="UP001285441">
    <property type="component" value="Unassembled WGS sequence"/>
</dbReference>
<evidence type="ECO:0000313" key="4">
    <source>
        <dbReference type="Proteomes" id="UP001285441"/>
    </source>
</evidence>
<sequence length="183" mass="19382">MARTTIILVVSLYLNAYFKLTLAACPKDILDLRFLQLPTGRPGSPDSIQTSSLEGCFSNGNFFAGGDNSIVMKVPGTPANSGCVTTPNSLHCRTELHETSSWQPTSAVNSMTADLVVVNAGGSTCIGQIHIDESLSTKPALQIYYNSNGAITVGVERQRSGGGQVITPVGKVSPGVRFSYEVR</sequence>
<reference evidence="3" key="1">
    <citation type="journal article" date="2023" name="Mol. Phylogenet. Evol.">
        <title>Genome-scale phylogeny and comparative genomics of the fungal order Sordariales.</title>
        <authorList>
            <person name="Hensen N."/>
            <person name="Bonometti L."/>
            <person name="Westerberg I."/>
            <person name="Brannstrom I.O."/>
            <person name="Guillou S."/>
            <person name="Cros-Aarteil S."/>
            <person name="Calhoun S."/>
            <person name="Haridas S."/>
            <person name="Kuo A."/>
            <person name="Mondo S."/>
            <person name="Pangilinan J."/>
            <person name="Riley R."/>
            <person name="LaButti K."/>
            <person name="Andreopoulos B."/>
            <person name="Lipzen A."/>
            <person name="Chen C."/>
            <person name="Yan M."/>
            <person name="Daum C."/>
            <person name="Ng V."/>
            <person name="Clum A."/>
            <person name="Steindorff A."/>
            <person name="Ohm R.A."/>
            <person name="Martin F."/>
            <person name="Silar P."/>
            <person name="Natvig D.O."/>
            <person name="Lalanne C."/>
            <person name="Gautier V."/>
            <person name="Ament-Velasquez S.L."/>
            <person name="Kruys A."/>
            <person name="Hutchinson M.I."/>
            <person name="Powell A.J."/>
            <person name="Barry K."/>
            <person name="Miller A.N."/>
            <person name="Grigoriev I.V."/>
            <person name="Debuchy R."/>
            <person name="Gladieux P."/>
            <person name="Hiltunen Thoren M."/>
            <person name="Johannesson H."/>
        </authorList>
    </citation>
    <scope>NUCLEOTIDE SEQUENCE</scope>
    <source>
        <strain evidence="3">CBS 232.78</strain>
    </source>
</reference>
<accession>A0AAE0P8G2</accession>
<name>A0AAE0P8G2_9PEZI</name>
<keyword evidence="3" id="KW-0456">Lyase</keyword>
<evidence type="ECO:0000313" key="3">
    <source>
        <dbReference type="EMBL" id="KAK3394965.1"/>
    </source>
</evidence>
<protein>
    <submittedName>
        <fullName evidence="3">Alginate lyase 2</fullName>
    </submittedName>
</protein>
<feature type="signal peptide" evidence="1">
    <location>
        <begin position="1"/>
        <end position="23"/>
    </location>
</feature>
<organism evidence="3 4">
    <name type="scientific">Podospora didyma</name>
    <dbReference type="NCBI Taxonomy" id="330526"/>
    <lineage>
        <taxon>Eukaryota</taxon>
        <taxon>Fungi</taxon>
        <taxon>Dikarya</taxon>
        <taxon>Ascomycota</taxon>
        <taxon>Pezizomycotina</taxon>
        <taxon>Sordariomycetes</taxon>
        <taxon>Sordariomycetidae</taxon>
        <taxon>Sordariales</taxon>
        <taxon>Podosporaceae</taxon>
        <taxon>Podospora</taxon>
    </lineage>
</organism>
<evidence type="ECO:0000259" key="2">
    <source>
        <dbReference type="Pfam" id="PF08787"/>
    </source>
</evidence>
<keyword evidence="4" id="KW-1185">Reference proteome</keyword>
<keyword evidence="1" id="KW-0732">Signal</keyword>
<dbReference type="InterPro" id="IPR013320">
    <property type="entry name" value="ConA-like_dom_sf"/>
</dbReference>
<comment type="caution">
    <text evidence="3">The sequence shown here is derived from an EMBL/GenBank/DDBJ whole genome shotgun (WGS) entry which is preliminary data.</text>
</comment>